<comment type="caution">
    <text evidence="2">The sequence shown here is derived from an EMBL/GenBank/DDBJ whole genome shotgun (WGS) entry which is preliminary data.</text>
</comment>
<keyword evidence="1" id="KW-0732">Signal</keyword>
<dbReference type="RefSeq" id="WP_248205643.1">
    <property type="nucleotide sequence ID" value="NZ_JALNMH010000003.1"/>
</dbReference>
<gene>
    <name evidence="2" type="ORF">M0G41_04485</name>
</gene>
<sequence>MSLATMTASRGRWLALACALGGLLAQGPAHALPPGLDGSWFDPAHPGHGLTVERIDAGRALVFWHAFDTHGRPLTLYIEARVEGDTLRGEALAPQGMRFGVFDPQTLQLPEWGEVNLQFSDCRTALLRWRGLDSEYGEGQATLQRLLPLSDSACSLAAPAGLPGMDGYRVSGYLNGDFTVEGQGGPKRSLWVSGHVDPEGVLRATVEPFPGAHLSDTPVLIGEPLPSASGRAELQVRYLRNRLGDLLDQAFGDPVSTVEGGAFPLQLKTRSEPRGAAAYDYTGRVHGVDEIDIRVEPWSRERVRFGIYGDPANGELQIRSDGTLCLRILGDPPSTTCRFSGRMLSQGEASFRFELQETGRGQPPFIGTGVGHDSAEGGWPMTSVKMIGDNGVEGFYYESNRFVPTGG</sequence>
<evidence type="ECO:0000256" key="1">
    <source>
        <dbReference type="SAM" id="SignalP"/>
    </source>
</evidence>
<feature type="signal peptide" evidence="1">
    <location>
        <begin position="1"/>
        <end position="31"/>
    </location>
</feature>
<dbReference type="Proteomes" id="UP001431449">
    <property type="component" value="Unassembled WGS sequence"/>
</dbReference>
<accession>A0ABT0GEE8</accession>
<reference evidence="2" key="1">
    <citation type="submission" date="2022-04" db="EMBL/GenBank/DDBJ databases">
        <title>Lysobacter sp. CAU 1642 isolated from sea sand.</title>
        <authorList>
            <person name="Kim W."/>
        </authorList>
    </citation>
    <scope>NUCLEOTIDE SEQUENCE</scope>
    <source>
        <strain evidence="2">CAU 1642</strain>
    </source>
</reference>
<feature type="chain" id="PRO_5046665130" evidence="1">
    <location>
        <begin position="32"/>
        <end position="407"/>
    </location>
</feature>
<name>A0ABT0GEE8_9GAMM</name>
<proteinExistence type="predicted"/>
<evidence type="ECO:0000313" key="2">
    <source>
        <dbReference type="EMBL" id="MCK7592925.1"/>
    </source>
</evidence>
<protein>
    <submittedName>
        <fullName evidence="2">Uncharacterized protein</fullName>
    </submittedName>
</protein>
<dbReference type="EMBL" id="JALNMH010000003">
    <property type="protein sequence ID" value="MCK7592925.1"/>
    <property type="molecule type" value="Genomic_DNA"/>
</dbReference>
<keyword evidence="3" id="KW-1185">Reference proteome</keyword>
<organism evidence="2 3">
    <name type="scientific">Pseudomarimonas salicorniae</name>
    <dbReference type="NCBI Taxonomy" id="2933270"/>
    <lineage>
        <taxon>Bacteria</taxon>
        <taxon>Pseudomonadati</taxon>
        <taxon>Pseudomonadota</taxon>
        <taxon>Gammaproteobacteria</taxon>
        <taxon>Lysobacterales</taxon>
        <taxon>Lysobacteraceae</taxon>
        <taxon>Pseudomarimonas</taxon>
    </lineage>
</organism>
<evidence type="ECO:0000313" key="3">
    <source>
        <dbReference type="Proteomes" id="UP001431449"/>
    </source>
</evidence>